<organism evidence="1 2">
    <name type="scientific">Rangifer tarandus platyrhynchus</name>
    <name type="common">Svalbard reindeer</name>
    <dbReference type="NCBI Taxonomy" id="3082113"/>
    <lineage>
        <taxon>Eukaryota</taxon>
        <taxon>Metazoa</taxon>
        <taxon>Chordata</taxon>
        <taxon>Craniata</taxon>
        <taxon>Vertebrata</taxon>
        <taxon>Euteleostomi</taxon>
        <taxon>Mammalia</taxon>
        <taxon>Eutheria</taxon>
        <taxon>Laurasiatheria</taxon>
        <taxon>Artiodactyla</taxon>
        <taxon>Ruminantia</taxon>
        <taxon>Pecora</taxon>
        <taxon>Cervidae</taxon>
        <taxon>Odocoileinae</taxon>
        <taxon>Rangifer</taxon>
    </lineage>
</organism>
<sequence>MGKCFTLLPPGGNWHSQELEGASHLSTLPGPRGLGCPLTDVPSAEPFLIPRGDNLLLRWELRRPPRASRPGSPVWPPGGALVLGIFPAQQERRPDRRPCEGREGEASCGLAPGPRTYDTAGARCWHA</sequence>
<dbReference type="Proteomes" id="UP001162501">
    <property type="component" value="Chromosome 12"/>
</dbReference>
<reference evidence="1" key="2">
    <citation type="submission" date="2025-03" db="EMBL/GenBank/DDBJ databases">
        <authorList>
            <consortium name="ELIXIR-Norway"/>
            <consortium name="Elixir Norway"/>
        </authorList>
    </citation>
    <scope>NUCLEOTIDE SEQUENCE</scope>
</reference>
<evidence type="ECO:0000313" key="1">
    <source>
        <dbReference type="EMBL" id="CAM9539553.1"/>
    </source>
</evidence>
<proteinExistence type="predicted"/>
<dbReference type="EMBL" id="OX596096">
    <property type="protein sequence ID" value="CAM9539553.1"/>
    <property type="molecule type" value="Genomic_DNA"/>
</dbReference>
<accession>A0AC59YAU3</accession>
<name>A0AC59YAU3_RANTA</name>
<reference evidence="1" key="1">
    <citation type="submission" date="2023-05" db="EMBL/GenBank/DDBJ databases">
        <authorList>
            <consortium name="ELIXIR-Norway"/>
        </authorList>
    </citation>
    <scope>NUCLEOTIDE SEQUENCE</scope>
</reference>
<gene>
    <name evidence="1" type="ORF">MRATA1EN22A_LOCUS3943</name>
</gene>
<evidence type="ECO:0000313" key="2">
    <source>
        <dbReference type="Proteomes" id="UP001162501"/>
    </source>
</evidence>
<protein>
    <submittedName>
        <fullName evidence="1">Uncharacterized protein</fullName>
    </submittedName>
</protein>